<feature type="transmembrane region" description="Helical" evidence="11">
    <location>
        <begin position="153"/>
        <end position="174"/>
    </location>
</feature>
<dbReference type="SUPFAM" id="SSF103481">
    <property type="entry name" value="Multidrug resistance efflux transporter EmrE"/>
    <property type="match status" value="1"/>
</dbReference>
<dbReference type="InterPro" id="IPR000330">
    <property type="entry name" value="SNF2_N"/>
</dbReference>
<evidence type="ECO:0000259" key="13">
    <source>
        <dbReference type="PROSITE" id="PS51194"/>
    </source>
</evidence>
<evidence type="ECO:0000313" key="15">
    <source>
        <dbReference type="Proteomes" id="UP001148614"/>
    </source>
</evidence>
<feature type="compositionally biased region" description="Polar residues" evidence="10">
    <location>
        <begin position="438"/>
        <end position="451"/>
    </location>
</feature>
<comment type="similarity">
    <text evidence="2">Belongs to the SNF2/RAD54 helicase family.</text>
</comment>
<dbReference type="InterPro" id="IPR049730">
    <property type="entry name" value="SNF2/RAD54-like_C"/>
</dbReference>
<sequence length="1285" mass="141770">MAAKSKKGSSDPDAATRGTTSPVSASASSSSAAASTSASASSSGGSSGSALKQRRPVGSTNAAGGGDKDNLRHSVDDRTTTTKGLRLDGNDDSDIVMPWTKRNAWVVYAVASGACAAFNGVFAKLTTDNLTAHIARGVSGALGFEGIDGFLEVVVRGSFFGLNILFNIIMWTLFTRALAKGNSTTQVSIMNTSTNFMISALLGLAIFAESLPPLWWAGATLLVAGNVILGRKDGSEDTVVGIDESVERGEDDAGVGAAEQGHSGMILPNFREDEVDEDVPLIGSRSVLVSYEVDRDLSQFPGPIYIGLLCSRACRLRCAGDDLDSISIHDLSTILHLEGDVLELKGPDFVAETILSNSAVPRHATHLERQPRANFVLQDLCYSAVKVRQDLHSELRIDVVLGDQVIEGICERTADAAGGKTEGLCLYLCSAAHWSTTGTPEMPNSQSSDIDSPTSPTRHSSPDTSPPSSPPSIREKDTVKMGTFTEQQMLTEEKKAQAENTRAEAKRLAARRKRKKVELSPLEKARKAKELDELLRRSKIFSDILTQKTKALGRVGRDFDNQALADAGLALKGQPKIMSGGTMRDYQLEGLTWMYEICLQGMSGILADEMGLGKTIQVISLVALLREQEEYFGPHLVIAPLSTLSNWQDEFQKWTPSIPFVLYHGTPEERQQIFRDKIMKHYQKGSPSQKFPVVCTSYEMVLRDRAALSKIEWAFIVVDEGHRMKNADAKLFRELQQFKSATRLLITGTPLQNNLKELWSLLHFLMPETFLDWEAFEVWFDFSDLQDEEGTAQFIEDKESQSLVSKIHKVLQPLLLRRIKADVAAYLPKKREYVLYAPMTKEQTDLYNVINDKKTDTRTYLENKVVERLTEASNTLNGSRRSSRQSSRAASSHKAETPPPTKNNAFTMLMRPKNKPSAESNGVKGNSSPAIRTASKEENIAHEGRPRKNVSYKVSDDADDDKLDDDAFEDMLAKELEDQDDSNEEFQDVDEIQRADTLELAKSQIASKKLGNPLMQLRLVCNSPHNFYNPWAYDTGGSVDESIVTASGKMLLLDRLLPALFKNGHKVLIFSQFKTQLDILHDYCSELRKWNVCRIDGSVSQEDRRQQIKDFNEDPDYKVFLLSTRAGGQGINLATADTVILFDSDWNPQQDLQAQDRCHRIGQTRPVIIYRFATKGTVEEELLLSADAKRRLEKLVIKKGGFKNMSQKLDNSEDIDKETLKALLLKDGEIYKHSGGDKILSEEDIEILLDRSDAAFDRAAAGAGNTAGFTVVETGADGITQVTTS</sequence>
<keyword evidence="6" id="KW-0067">ATP-binding</keyword>
<dbReference type="GO" id="GO:0016787">
    <property type="term" value="F:hydrolase activity"/>
    <property type="evidence" value="ECO:0007669"/>
    <property type="project" value="UniProtKB-KW"/>
</dbReference>
<evidence type="ECO:0000256" key="2">
    <source>
        <dbReference type="ARBA" id="ARBA00007025"/>
    </source>
</evidence>
<comment type="subcellular location">
    <subcellularLocation>
        <location evidence="1">Nucleus</location>
    </subcellularLocation>
</comment>
<keyword evidence="11" id="KW-0472">Membrane</keyword>
<dbReference type="FunFam" id="3.40.50.300:FF:001315">
    <property type="entry name" value="SNF2 family helicase/ATPase PasG"/>
    <property type="match status" value="1"/>
</dbReference>
<dbReference type="Gene3D" id="3.40.50.300">
    <property type="entry name" value="P-loop containing nucleotide triphosphate hydrolases"/>
    <property type="match status" value="1"/>
</dbReference>
<evidence type="ECO:0000256" key="1">
    <source>
        <dbReference type="ARBA" id="ARBA00004123"/>
    </source>
</evidence>
<keyword evidence="4" id="KW-0378">Hydrolase</keyword>
<feature type="compositionally biased region" description="Low complexity" evidence="10">
    <location>
        <begin position="452"/>
        <end position="463"/>
    </location>
</feature>
<evidence type="ECO:0000313" key="14">
    <source>
        <dbReference type="EMBL" id="KAJ3572749.1"/>
    </source>
</evidence>
<evidence type="ECO:0000256" key="3">
    <source>
        <dbReference type="ARBA" id="ARBA00022741"/>
    </source>
</evidence>
<keyword evidence="11" id="KW-0812">Transmembrane</keyword>
<dbReference type="PANTHER" id="PTHR10799">
    <property type="entry name" value="SNF2/RAD54 HELICASE FAMILY"/>
    <property type="match status" value="1"/>
</dbReference>
<dbReference type="VEuPathDB" id="FungiDB:F4678DRAFT_112445"/>
<proteinExistence type="inferred from homology"/>
<evidence type="ECO:0000256" key="9">
    <source>
        <dbReference type="SAM" id="Coils"/>
    </source>
</evidence>
<dbReference type="PROSITE" id="PS51194">
    <property type="entry name" value="HELICASE_CTER"/>
    <property type="match status" value="1"/>
</dbReference>
<reference evidence="14" key="1">
    <citation type="submission" date="2022-07" db="EMBL/GenBank/DDBJ databases">
        <title>Genome Sequence of Xylaria arbuscula.</title>
        <authorList>
            <person name="Buettner E."/>
        </authorList>
    </citation>
    <scope>NUCLEOTIDE SEQUENCE</scope>
    <source>
        <strain evidence="14">VT107</strain>
    </source>
</reference>
<dbReference type="SMART" id="SM00490">
    <property type="entry name" value="HELICc"/>
    <property type="match status" value="1"/>
</dbReference>
<dbReference type="CDD" id="cd18793">
    <property type="entry name" value="SF2_C_SNF"/>
    <property type="match status" value="1"/>
</dbReference>
<dbReference type="InterPro" id="IPR037185">
    <property type="entry name" value="EmrE-like"/>
</dbReference>
<dbReference type="Proteomes" id="UP001148614">
    <property type="component" value="Unassembled WGS sequence"/>
</dbReference>
<keyword evidence="11" id="KW-1133">Transmembrane helix</keyword>
<dbReference type="GO" id="GO:0005524">
    <property type="term" value="F:ATP binding"/>
    <property type="evidence" value="ECO:0007669"/>
    <property type="project" value="UniProtKB-KW"/>
</dbReference>
<protein>
    <submittedName>
        <fullName evidence="14">Uncharacterized protein</fullName>
    </submittedName>
</protein>
<keyword evidence="7 9" id="KW-0175">Coiled coil</keyword>
<dbReference type="InterPro" id="IPR027417">
    <property type="entry name" value="P-loop_NTPase"/>
</dbReference>
<feature type="domain" description="Helicase ATP-binding" evidence="12">
    <location>
        <begin position="595"/>
        <end position="768"/>
    </location>
</feature>
<feature type="transmembrane region" description="Helical" evidence="11">
    <location>
        <begin position="105"/>
        <end position="123"/>
    </location>
</feature>
<dbReference type="Pfam" id="PF00176">
    <property type="entry name" value="SNF2-rel_dom"/>
    <property type="match status" value="1"/>
</dbReference>
<dbReference type="InterPro" id="IPR001650">
    <property type="entry name" value="Helicase_C-like"/>
</dbReference>
<evidence type="ECO:0000256" key="6">
    <source>
        <dbReference type="ARBA" id="ARBA00022840"/>
    </source>
</evidence>
<evidence type="ECO:0000256" key="10">
    <source>
        <dbReference type="SAM" id="MobiDB-lite"/>
    </source>
</evidence>
<dbReference type="FunFam" id="3.40.50.10810:FF:000015">
    <property type="entry name" value="lymphoid-specific helicase isoform X1"/>
    <property type="match status" value="1"/>
</dbReference>
<dbReference type="SMART" id="SM00487">
    <property type="entry name" value="DEXDc"/>
    <property type="match status" value="1"/>
</dbReference>
<feature type="domain" description="Helicase C-terminal" evidence="13">
    <location>
        <begin position="1052"/>
        <end position="1223"/>
    </location>
</feature>
<evidence type="ECO:0000256" key="8">
    <source>
        <dbReference type="ARBA" id="ARBA00023242"/>
    </source>
</evidence>
<accession>A0A9W8NEK2</accession>
<name>A0A9W8NEK2_9PEZI</name>
<feature type="region of interest" description="Disordered" evidence="10">
    <location>
        <begin position="871"/>
        <end position="963"/>
    </location>
</feature>
<comment type="caution">
    <text evidence="14">The sequence shown here is derived from an EMBL/GenBank/DDBJ whole genome shotgun (WGS) entry which is preliminary data.</text>
</comment>
<dbReference type="GO" id="GO:0005634">
    <property type="term" value="C:nucleus"/>
    <property type="evidence" value="ECO:0007669"/>
    <property type="project" value="UniProtKB-SubCell"/>
</dbReference>
<dbReference type="EMBL" id="JANPWZ010000739">
    <property type="protein sequence ID" value="KAJ3572749.1"/>
    <property type="molecule type" value="Genomic_DNA"/>
</dbReference>
<evidence type="ECO:0000259" key="12">
    <source>
        <dbReference type="PROSITE" id="PS51192"/>
    </source>
</evidence>
<dbReference type="PROSITE" id="PS51192">
    <property type="entry name" value="HELICASE_ATP_BIND_1"/>
    <property type="match status" value="1"/>
</dbReference>
<feature type="compositionally biased region" description="Basic and acidic residues" evidence="10">
    <location>
        <begin position="66"/>
        <end position="87"/>
    </location>
</feature>
<organism evidence="14 15">
    <name type="scientific">Xylaria arbuscula</name>
    <dbReference type="NCBI Taxonomy" id="114810"/>
    <lineage>
        <taxon>Eukaryota</taxon>
        <taxon>Fungi</taxon>
        <taxon>Dikarya</taxon>
        <taxon>Ascomycota</taxon>
        <taxon>Pezizomycotina</taxon>
        <taxon>Sordariomycetes</taxon>
        <taxon>Xylariomycetidae</taxon>
        <taxon>Xylariales</taxon>
        <taxon>Xylariaceae</taxon>
        <taxon>Xylaria</taxon>
    </lineage>
</organism>
<dbReference type="SUPFAM" id="SSF52540">
    <property type="entry name" value="P-loop containing nucleoside triphosphate hydrolases"/>
    <property type="match status" value="2"/>
</dbReference>
<dbReference type="VEuPathDB" id="FungiDB:F4678DRAFT_435595"/>
<gene>
    <name evidence="14" type="ORF">NPX13_g4942</name>
</gene>
<dbReference type="InterPro" id="IPR038718">
    <property type="entry name" value="SNF2-like_sf"/>
</dbReference>
<evidence type="ECO:0000256" key="5">
    <source>
        <dbReference type="ARBA" id="ARBA00022806"/>
    </source>
</evidence>
<feature type="compositionally biased region" description="Basic and acidic residues" evidence="10">
    <location>
        <begin position="934"/>
        <end position="946"/>
    </location>
</feature>
<dbReference type="InterPro" id="IPR014001">
    <property type="entry name" value="Helicase_ATP-bd"/>
</dbReference>
<feature type="region of interest" description="Disordered" evidence="10">
    <location>
        <begin position="1"/>
        <end position="87"/>
    </location>
</feature>
<keyword evidence="8" id="KW-0539">Nucleus</keyword>
<feature type="compositionally biased region" description="Polar residues" evidence="10">
    <location>
        <begin position="917"/>
        <end position="930"/>
    </location>
</feature>
<feature type="transmembrane region" description="Helical" evidence="11">
    <location>
        <begin position="195"/>
        <end position="216"/>
    </location>
</feature>
<evidence type="ECO:0000256" key="11">
    <source>
        <dbReference type="SAM" id="Phobius"/>
    </source>
</evidence>
<evidence type="ECO:0000256" key="4">
    <source>
        <dbReference type="ARBA" id="ARBA00022801"/>
    </source>
</evidence>
<keyword evidence="15" id="KW-1185">Reference proteome</keyword>
<keyword evidence="5" id="KW-0347">Helicase</keyword>
<feature type="compositionally biased region" description="Low complexity" evidence="10">
    <location>
        <begin position="24"/>
        <end position="50"/>
    </location>
</feature>
<evidence type="ECO:0000256" key="7">
    <source>
        <dbReference type="ARBA" id="ARBA00023054"/>
    </source>
</evidence>
<feature type="coiled-coil region" evidence="9">
    <location>
        <begin position="491"/>
        <end position="518"/>
    </location>
</feature>
<feature type="region of interest" description="Disordered" evidence="10">
    <location>
        <begin position="438"/>
        <end position="479"/>
    </location>
</feature>
<dbReference type="Pfam" id="PF00271">
    <property type="entry name" value="Helicase_C"/>
    <property type="match status" value="1"/>
</dbReference>
<keyword evidence="3" id="KW-0547">Nucleotide-binding</keyword>
<dbReference type="GO" id="GO:0004386">
    <property type="term" value="F:helicase activity"/>
    <property type="evidence" value="ECO:0007669"/>
    <property type="project" value="UniProtKB-KW"/>
</dbReference>
<dbReference type="Gene3D" id="3.40.50.10810">
    <property type="entry name" value="Tandem AAA-ATPase domain"/>
    <property type="match status" value="1"/>
</dbReference>